<keyword evidence="2" id="KW-1133">Transmembrane helix</keyword>
<evidence type="ECO:0000256" key="1">
    <source>
        <dbReference type="SAM" id="MobiDB-lite"/>
    </source>
</evidence>
<feature type="transmembrane region" description="Helical" evidence="2">
    <location>
        <begin position="459"/>
        <end position="476"/>
    </location>
</feature>
<dbReference type="Pfam" id="PF07550">
    <property type="entry name" value="Shr-like_HID"/>
    <property type="match status" value="1"/>
</dbReference>
<keyword evidence="2" id="KW-0812">Transmembrane</keyword>
<accession>A0A1H6HL75</accession>
<evidence type="ECO:0000313" key="5">
    <source>
        <dbReference type="EMBL" id="SEH36539.1"/>
    </source>
</evidence>
<name>A0A1H6HL75_RUMFL</name>
<dbReference type="Proteomes" id="UP000183190">
    <property type="component" value="Unassembled WGS sequence"/>
</dbReference>
<dbReference type="EMBL" id="FNWV01000001">
    <property type="protein sequence ID" value="SEH36539.1"/>
    <property type="molecule type" value="Genomic_DNA"/>
</dbReference>
<dbReference type="OrthoDB" id="2077842at2"/>
<feature type="signal peptide" evidence="3">
    <location>
        <begin position="1"/>
        <end position="26"/>
    </location>
</feature>
<sequence>MKKINSIISSVVCTLTLTAVPFSASAAEEKVYGTMNIPYADFYKAEIEDAYEVDAVSSATTKGKWGMNGKGEIVEGTYNNGNGTILGVNFPVEVSADDVDALKEKYGFAAIDSKPTAYKEVSLSGDSLSVSKLVDTDGEQTVDGSATVSTNSYYGDYQIKVTGYPENTVLYGVIVNTKEDDHYAMRHLENIWRNGSYAWSAGIKTVEYHGNHVSYEDYESSKGKTVTSVTFITLDGYTTVNVGEQYLPIRFAGEVKAEDASAGTGKTALSITGFPEDYKKVITADEGLNVTETEISYTDAKPGKYTVNVEDESGKYAPMTAQFILSTNDVPVKFSDGKLTAADGFTDEDKANFLNNLATVDINDTSYKATGSKTIKLFKEDGSIDFDVTVSDAKVFENNGTYNITLNSTGYNAPYSFEVKNDVQNTTAATTAKTTKTTKKTTKTTTSASNSPKTGVNGMALPLAVLAFAGATAFVLRKKND</sequence>
<dbReference type="AlphaFoldDB" id="A0A1H6HL75"/>
<evidence type="ECO:0000256" key="2">
    <source>
        <dbReference type="SAM" id="Phobius"/>
    </source>
</evidence>
<dbReference type="NCBIfam" id="NF033846">
    <property type="entry name" value="Rumino_NPXTG"/>
    <property type="match status" value="1"/>
</dbReference>
<dbReference type="RefSeq" id="WP_074713878.1">
    <property type="nucleotide sequence ID" value="NZ_FNWV01000001.1"/>
</dbReference>
<organism evidence="5 6">
    <name type="scientific">Ruminococcus flavefaciens</name>
    <dbReference type="NCBI Taxonomy" id="1265"/>
    <lineage>
        <taxon>Bacteria</taxon>
        <taxon>Bacillati</taxon>
        <taxon>Bacillota</taxon>
        <taxon>Clostridia</taxon>
        <taxon>Eubacteriales</taxon>
        <taxon>Oscillospiraceae</taxon>
        <taxon>Ruminococcus</taxon>
    </lineage>
</organism>
<feature type="chain" id="PRO_5010325482" description="Heme-binding protein Shr-like Hb-interacting domain-containing protein" evidence="3">
    <location>
        <begin position="27"/>
        <end position="481"/>
    </location>
</feature>
<keyword evidence="3" id="KW-0732">Signal</keyword>
<dbReference type="InterPro" id="IPR011432">
    <property type="entry name" value="Shr-like_HID"/>
</dbReference>
<keyword evidence="2" id="KW-0472">Membrane</keyword>
<evidence type="ECO:0000259" key="4">
    <source>
        <dbReference type="Pfam" id="PF07550"/>
    </source>
</evidence>
<feature type="region of interest" description="Disordered" evidence="1">
    <location>
        <begin position="432"/>
        <end position="454"/>
    </location>
</feature>
<reference evidence="5 6" key="1">
    <citation type="submission" date="2016-10" db="EMBL/GenBank/DDBJ databases">
        <authorList>
            <person name="de Groot N.N."/>
        </authorList>
    </citation>
    <scope>NUCLEOTIDE SEQUENCE [LARGE SCALE GENOMIC DNA]</scope>
    <source>
        <strain evidence="5 6">YAD2003</strain>
    </source>
</reference>
<proteinExistence type="predicted"/>
<gene>
    <name evidence="5" type="ORF">SAMN02910265_00008</name>
</gene>
<protein>
    <recommendedName>
        <fullName evidence="4">Heme-binding protein Shr-like Hb-interacting domain-containing protein</fullName>
    </recommendedName>
</protein>
<feature type="domain" description="Heme-binding protein Shr-like Hb-interacting" evidence="4">
    <location>
        <begin position="345"/>
        <end position="413"/>
    </location>
</feature>
<evidence type="ECO:0000256" key="3">
    <source>
        <dbReference type="SAM" id="SignalP"/>
    </source>
</evidence>
<evidence type="ECO:0000313" key="6">
    <source>
        <dbReference type="Proteomes" id="UP000183190"/>
    </source>
</evidence>